<feature type="transmembrane region" description="Helical" evidence="9">
    <location>
        <begin position="92"/>
        <end position="111"/>
    </location>
</feature>
<dbReference type="EMBL" id="JAOQKI010000025">
    <property type="protein sequence ID" value="MCU6718101.1"/>
    <property type="molecule type" value="Genomic_DNA"/>
</dbReference>
<dbReference type="GO" id="GO:0032217">
    <property type="term" value="F:riboflavin transmembrane transporter activity"/>
    <property type="evidence" value="ECO:0007669"/>
    <property type="project" value="UniProtKB-UniRule"/>
</dbReference>
<feature type="transmembrane region" description="Helical" evidence="9">
    <location>
        <begin position="20"/>
        <end position="43"/>
    </location>
</feature>
<keyword evidence="13" id="KW-1185">Reference proteome</keyword>
<evidence type="ECO:0000256" key="5">
    <source>
        <dbReference type="ARBA" id="ARBA00022692"/>
    </source>
</evidence>
<dbReference type="RefSeq" id="WP_022243542.1">
    <property type="nucleotide sequence ID" value="NZ_JAJEQW010000019.1"/>
</dbReference>
<keyword evidence="5 9" id="KW-0812">Transmembrane</keyword>
<dbReference type="Pfam" id="PF12822">
    <property type="entry name" value="ECF_trnsprt"/>
    <property type="match status" value="1"/>
</dbReference>
<keyword evidence="7 8" id="KW-0472">Membrane</keyword>
<name>A0AAW4WEW0_9FIRM</name>
<comment type="caution">
    <text evidence="10">The sequence shown here is derived from an EMBL/GenBank/DDBJ whole genome shotgun (WGS) entry which is preliminary data.</text>
</comment>
<dbReference type="Proteomes" id="UP001198893">
    <property type="component" value="Unassembled WGS sequence"/>
</dbReference>
<dbReference type="Gene3D" id="1.10.1760.20">
    <property type="match status" value="1"/>
</dbReference>
<evidence type="ECO:0000313" key="12">
    <source>
        <dbReference type="Proteomes" id="UP001198893"/>
    </source>
</evidence>
<reference evidence="10" key="2">
    <citation type="submission" date="2021-10" db="EMBL/GenBank/DDBJ databases">
        <title>Anaerobic single-cell dispensing facilitates the cultivation of human gut bacteria.</title>
        <authorList>
            <person name="Afrizal A."/>
        </authorList>
    </citation>
    <scope>NUCLEOTIDE SEQUENCE</scope>
    <source>
        <strain evidence="10">CLA-AA-H204</strain>
    </source>
</reference>
<evidence type="ECO:0000256" key="2">
    <source>
        <dbReference type="ARBA" id="ARBA00005540"/>
    </source>
</evidence>
<evidence type="ECO:0000256" key="7">
    <source>
        <dbReference type="ARBA" id="ARBA00023136"/>
    </source>
</evidence>
<dbReference type="EMBL" id="JAJEQW010000019">
    <property type="protein sequence ID" value="MCC2243305.1"/>
    <property type="molecule type" value="Genomic_DNA"/>
</dbReference>
<protein>
    <recommendedName>
        <fullName evidence="8">Riboflavin transporter</fullName>
    </recommendedName>
</protein>
<evidence type="ECO:0000313" key="13">
    <source>
        <dbReference type="Proteomes" id="UP001209666"/>
    </source>
</evidence>
<dbReference type="PIRSF" id="PIRSF037778">
    <property type="entry name" value="UCP037778_transp_RibU"/>
    <property type="match status" value="1"/>
</dbReference>
<dbReference type="InterPro" id="IPR024529">
    <property type="entry name" value="ECF_trnsprt_substrate-spec"/>
</dbReference>
<reference evidence="11 13" key="1">
    <citation type="journal article" date="2021" name="ISME Commun">
        <title>Automated analysis of genomic sequences facilitates high-throughput and comprehensive description of bacteria.</title>
        <authorList>
            <person name="Hitch T.C.A."/>
        </authorList>
    </citation>
    <scope>NUCLEOTIDE SEQUENCE [LARGE SCALE GENOMIC DNA]</scope>
    <source>
        <strain evidence="11 13">Sanger_19</strain>
    </source>
</reference>
<evidence type="ECO:0000256" key="8">
    <source>
        <dbReference type="PIRNR" id="PIRNR037778"/>
    </source>
</evidence>
<evidence type="ECO:0000313" key="10">
    <source>
        <dbReference type="EMBL" id="MCC2243305.1"/>
    </source>
</evidence>
<proteinExistence type="inferred from homology"/>
<comment type="subcellular location">
    <subcellularLocation>
        <location evidence="1">Cell membrane</location>
        <topology evidence="1">Multi-pass membrane protein</topology>
    </subcellularLocation>
</comment>
<comment type="function">
    <text evidence="8">Probably a riboflavin-binding protein that interacts with the energy-coupling factor (ECF) ABC-transporter complex.</text>
</comment>
<dbReference type="PANTHER" id="PTHR38438:SF1">
    <property type="entry name" value="RIBOFLAVIN TRANSPORTER RIBU"/>
    <property type="match status" value="1"/>
</dbReference>
<reference evidence="11" key="3">
    <citation type="submission" date="2022-09" db="EMBL/GenBank/DDBJ databases">
        <authorList>
            <person name="Hitch T.C.A."/>
        </authorList>
    </citation>
    <scope>NUCLEOTIDE SEQUENCE</scope>
    <source>
        <strain evidence="11">Sanger_19</strain>
    </source>
</reference>
<keyword evidence="3 8" id="KW-0813">Transport</keyword>
<evidence type="ECO:0000256" key="9">
    <source>
        <dbReference type="SAM" id="Phobius"/>
    </source>
</evidence>
<dbReference type="AlphaFoldDB" id="A0AAW4WEW0"/>
<evidence type="ECO:0000313" key="11">
    <source>
        <dbReference type="EMBL" id="MCU6718101.1"/>
    </source>
</evidence>
<dbReference type="GO" id="GO:0005886">
    <property type="term" value="C:plasma membrane"/>
    <property type="evidence" value="ECO:0007669"/>
    <property type="project" value="UniProtKB-SubCell"/>
</dbReference>
<evidence type="ECO:0000256" key="4">
    <source>
        <dbReference type="ARBA" id="ARBA00022475"/>
    </source>
</evidence>
<comment type="similarity">
    <text evidence="2 8">Belongs to the prokaryotic riboflavin transporter (P-RFT) (TC 2.A.87) family.</text>
</comment>
<organism evidence="10 12">
    <name type="scientific">Roseburia amylophila</name>
    <dbReference type="NCBI Taxonomy" id="2981794"/>
    <lineage>
        <taxon>Bacteria</taxon>
        <taxon>Bacillati</taxon>
        <taxon>Bacillota</taxon>
        <taxon>Clostridia</taxon>
        <taxon>Lachnospirales</taxon>
        <taxon>Lachnospiraceae</taxon>
        <taxon>Roseburia</taxon>
    </lineage>
</organism>
<evidence type="ECO:0000256" key="6">
    <source>
        <dbReference type="ARBA" id="ARBA00022989"/>
    </source>
</evidence>
<dbReference type="InterPro" id="IPR025720">
    <property type="entry name" value="RibU"/>
</dbReference>
<sequence>MSTNSVTTNSNVKTGVNARYLTMTAMLSAIAFILMFLDFAVPFMPNFIKLDISELPALIGAFSMGPVSGIVICLIKNLIHLTITTTSGVGELSNFILGVAFVLPAGLIYKFKKNRKGALIGSLAGALFMAVFSVVSNYFLVYPFYTAFMPEDAIIGAYNAIASAVGGHMDNLLECLVVFNMPFTFLKGMISVGITFLIYKHISPIIKGTNSRKN</sequence>
<feature type="transmembrane region" description="Helical" evidence="9">
    <location>
        <begin position="118"/>
        <end position="140"/>
    </location>
</feature>
<dbReference type="Proteomes" id="UP001209666">
    <property type="component" value="Unassembled WGS sequence"/>
</dbReference>
<keyword evidence="6 9" id="KW-1133">Transmembrane helix</keyword>
<keyword evidence="4 8" id="KW-1003">Cell membrane</keyword>
<evidence type="ECO:0000256" key="1">
    <source>
        <dbReference type="ARBA" id="ARBA00004651"/>
    </source>
</evidence>
<feature type="transmembrane region" description="Helical" evidence="9">
    <location>
        <begin position="177"/>
        <end position="199"/>
    </location>
</feature>
<dbReference type="PANTHER" id="PTHR38438">
    <property type="entry name" value="RIBOFLAVIN TRANSPORTER RIBU"/>
    <property type="match status" value="1"/>
</dbReference>
<accession>A0AAW4WEW0</accession>
<evidence type="ECO:0000256" key="3">
    <source>
        <dbReference type="ARBA" id="ARBA00022448"/>
    </source>
</evidence>
<feature type="transmembrane region" description="Helical" evidence="9">
    <location>
        <begin position="55"/>
        <end position="80"/>
    </location>
</feature>
<gene>
    <name evidence="10" type="ORF">LKD47_13570</name>
    <name evidence="11" type="ORF">OCV43_12645</name>
</gene>